<evidence type="ECO:0000256" key="2">
    <source>
        <dbReference type="ARBA" id="ARBA00023034"/>
    </source>
</evidence>
<name>A0A9Q5HQG2_SANBA</name>
<keyword evidence="9" id="KW-1185">Reference proteome</keyword>
<evidence type="ECO:0000259" key="6">
    <source>
        <dbReference type="Pfam" id="PF26254"/>
    </source>
</evidence>
<feature type="domain" description="Trs120/TRAPPC9 N-terminal" evidence="4">
    <location>
        <begin position="7"/>
        <end position="346"/>
    </location>
</feature>
<dbReference type="InterPro" id="IPR058564">
    <property type="entry name" value="TPR_TRAPPC9_Trs120"/>
</dbReference>
<evidence type="ECO:0000259" key="5">
    <source>
        <dbReference type="Pfam" id="PF26251"/>
    </source>
</evidence>
<evidence type="ECO:0000313" key="9">
    <source>
        <dbReference type="Proteomes" id="UP000757232"/>
    </source>
</evidence>
<feature type="region of interest" description="Disordered" evidence="3">
    <location>
        <begin position="215"/>
        <end position="249"/>
    </location>
</feature>
<dbReference type="InterPro" id="IPR013935">
    <property type="entry name" value="Trs120_TRAPPC9"/>
</dbReference>
<accession>A0A9Q5HQG2</accession>
<dbReference type="InterPro" id="IPR058565">
    <property type="entry name" value="Ig_TRAPPC9_Trs120_1st"/>
</dbReference>
<dbReference type="InterPro" id="IPR058563">
    <property type="entry name" value="Trs120_TRAPPC9_N"/>
</dbReference>
<dbReference type="Pfam" id="PF08626">
    <property type="entry name" value="TRAPPC9-Trs120"/>
    <property type="match status" value="1"/>
</dbReference>
<protein>
    <submittedName>
        <fullName evidence="8">Uncharacterized protein</fullName>
    </submittedName>
</protein>
<comment type="subcellular location">
    <subcellularLocation>
        <location evidence="1">Golgi apparatus</location>
    </subcellularLocation>
</comment>
<feature type="domain" description="Trs120/TRAPPC9 third Ig-like" evidence="7">
    <location>
        <begin position="1034"/>
        <end position="1191"/>
    </location>
</feature>
<reference evidence="8" key="1">
    <citation type="submission" date="2016-06" db="EMBL/GenBank/DDBJ databases">
        <title>Draft Genome sequence of the fungus Inonotus baumii.</title>
        <authorList>
            <person name="Zhu H."/>
            <person name="Lin W."/>
        </authorList>
    </citation>
    <scope>NUCLEOTIDE SEQUENCE</scope>
    <source>
        <strain evidence="8">821</strain>
    </source>
</reference>
<dbReference type="Pfam" id="PF26282">
    <property type="entry name" value="Ig_TRAPPC9-Trs120_3rd"/>
    <property type="match status" value="1"/>
</dbReference>
<keyword evidence="2" id="KW-0333">Golgi apparatus</keyword>
<organism evidence="8 9">
    <name type="scientific">Sanghuangporus baumii</name>
    <name type="common">Phellinus baumii</name>
    <dbReference type="NCBI Taxonomy" id="108892"/>
    <lineage>
        <taxon>Eukaryota</taxon>
        <taxon>Fungi</taxon>
        <taxon>Dikarya</taxon>
        <taxon>Basidiomycota</taxon>
        <taxon>Agaricomycotina</taxon>
        <taxon>Agaricomycetes</taxon>
        <taxon>Hymenochaetales</taxon>
        <taxon>Hymenochaetaceae</taxon>
        <taxon>Sanghuangporus</taxon>
    </lineage>
</organism>
<dbReference type="GO" id="GO:0005802">
    <property type="term" value="C:trans-Golgi network"/>
    <property type="evidence" value="ECO:0007669"/>
    <property type="project" value="TreeGrafter"/>
</dbReference>
<dbReference type="OrthoDB" id="27962at2759"/>
<evidence type="ECO:0000259" key="4">
    <source>
        <dbReference type="Pfam" id="PF08626"/>
    </source>
</evidence>
<evidence type="ECO:0000256" key="1">
    <source>
        <dbReference type="ARBA" id="ARBA00004555"/>
    </source>
</evidence>
<proteinExistence type="predicted"/>
<dbReference type="EMBL" id="LNZH02000216">
    <property type="protein sequence ID" value="OCB84083.1"/>
    <property type="molecule type" value="Genomic_DNA"/>
</dbReference>
<comment type="caution">
    <text evidence="8">The sequence shown here is derived from an EMBL/GenBank/DDBJ whole genome shotgun (WGS) entry which is preliminary data.</text>
</comment>
<feature type="domain" description="Trs120/TRAPPC9 TPR region" evidence="5">
    <location>
        <begin position="368"/>
        <end position="666"/>
    </location>
</feature>
<dbReference type="PANTHER" id="PTHR21512">
    <property type="entry name" value="TRAFFICKING PROTEIN PARTICLE COMPLEX SUBUNIT 9"/>
    <property type="match status" value="1"/>
</dbReference>
<evidence type="ECO:0000256" key="3">
    <source>
        <dbReference type="SAM" id="MobiDB-lite"/>
    </source>
</evidence>
<feature type="domain" description="Trs120/TRAPPC9 first Ig-like" evidence="6">
    <location>
        <begin position="682"/>
        <end position="882"/>
    </location>
</feature>
<evidence type="ECO:0000259" key="7">
    <source>
        <dbReference type="Pfam" id="PF26282"/>
    </source>
</evidence>
<gene>
    <name evidence="8" type="ORF">A7U60_g8755</name>
</gene>
<sequence length="1321" mass="146244">MDNAFASLAHIRVLLLPVGNVQRPTFERWAEEFREFEEIRLSDVPADSRDDRARFMPNPLATGSLVLSFTEHPPPPSSSKLDLFRPSDFPLGIVGIASCSQSDVLSSIYSQFNASRGELFPSNSIYPFAQNCFVFEEGDGNTNLNVGNHMPGLVVIPSMMGNKKLYIGTLLAELCSNILGEFSMMVKTLETPSGSEALNAGLFARMPNYKASRASLDVEETGRPSSVASPLHSLQDRGSPSRQTDPRLNVKRASTLGPSVMGPSNRALQQVSQVDKRRQSVLSTATGSHARLYKVLGDLFLLAGRTMDASIWYNEATAVLKGSQDLPWQASALEGMAVAGFLEFWSSTHSPPANSWSDLGDKLLRARSLYAAAADVADSEGRMPELSFLYVRACLRHASLMYYIWLGNGFNTLAFDALLHGRLDARNLDEQLRLSSANSTADISRSAISEVLTQVHGPWLLHLDSRERLESLRSLSRMYSGLRYRRKEAYVLRELVACLLDLLVQGREETKGTSELSLGLPDESRARRNLGNGSVGVREREDAVGNASILRVVKYICGVHGIDLDSVGFSVTKSINGTRDSRDSSPEIQHAKQAILRQSLLRSTWPDLQVGLIRESLAVAEALPDYPAVALFALSALRDLYTLLDPEDQFHLHTAASRAIATNRRRGDERNLEYWPVDLTVNIRFVPLPFVRLPHERPWADIQSQSESAEQAVGADPFLFNPRRVLSSKRKVFAVANEDLDFVVMLDNPYAIALEVLEVELSTTGVPFVGRPRSVVIQGNSSETVTLSGQATEPGTLVVRGCKVLLPGVERHEIVLPILSEEEEEDRFLKSVAQFNEGERAKSPSLNDRFDKKCKHISTVISEASDKAMKPSRFLELEVVPEQPCLRIRRTSLTNGAVMLYDGETSTIRLTVENISNLPIDFLELTFDDSTRPQLEQIMSDDSTAFDIYEAEHNLVNKPVFSWEPDKSRKEIASGKESVISVKCFGRAGCTDGTMFISYSYARRERDSSSPPPSTFFTRQLLFPVLVTVYQMLECSGMNILPISALATVKDGHNEWNNLLAGVDDSGWSVLTLDVQNIYGLAFEVILSYNSKVSTSRVIPPGSTYRLLLPIERFSLPTTVTTAPIPSLTNRQYVVSGLANEEDKAQRELFWHREELLKKVHASWKEAAGSRTGELSLRTQRFTQPMLNALRMDDIRVSLSLSGMDGNDDQVRSVASTRGTYTAPPDRYMVVKAIVQNLARSPLVLSLSLSAEPSDYFAYDGVRKDIPLGRVQSQELKEHEAVVIFLAQGTFKLSAQVRAVAVGQESRVCGTESILVESQAD</sequence>
<dbReference type="Pfam" id="PF26251">
    <property type="entry name" value="TPR_TRAPPC9-Trs120"/>
    <property type="match status" value="1"/>
</dbReference>
<dbReference type="Pfam" id="PF26280">
    <property type="entry name" value="Ig_TRAPPC9-Trs120_2nd"/>
    <property type="match status" value="1"/>
</dbReference>
<evidence type="ECO:0000313" key="8">
    <source>
        <dbReference type="EMBL" id="OCB84083.1"/>
    </source>
</evidence>
<dbReference type="Pfam" id="PF26254">
    <property type="entry name" value="Ig_TRAPPC9-Trs120_1st"/>
    <property type="match status" value="1"/>
</dbReference>
<dbReference type="Proteomes" id="UP000757232">
    <property type="component" value="Unassembled WGS sequence"/>
</dbReference>
<dbReference type="InterPro" id="IPR058567">
    <property type="entry name" value="Ig_TRAPPC9_Trs120_3rd"/>
</dbReference>
<dbReference type="PANTHER" id="PTHR21512:SF5">
    <property type="entry name" value="TRAFFICKING PROTEIN PARTICLE COMPLEX SUBUNIT 9"/>
    <property type="match status" value="1"/>
</dbReference>